<dbReference type="AlphaFoldDB" id="A0A564UIE8"/>
<gene>
    <name evidence="1" type="ORF">ROSSTS7063_02962</name>
</gene>
<accession>A0A564UIE8</accession>
<sequence length="70" mass="8618">MKPELFLERLYELKRFLKEYPEQRIIYSDIPVDFLIMKTKKEIYEKENNENEIQNRQVYDDFIPATGVPF</sequence>
<evidence type="ECO:0000313" key="1">
    <source>
        <dbReference type="EMBL" id="VUX19337.1"/>
    </source>
</evidence>
<keyword evidence="2" id="KW-1185">Reference proteome</keyword>
<protein>
    <submittedName>
        <fullName evidence="1">Uncharacterized protein</fullName>
    </submittedName>
</protein>
<reference evidence="1 2" key="1">
    <citation type="submission" date="2019-07" db="EMBL/GenBank/DDBJ databases">
        <authorList>
            <person name="Hibberd C M."/>
            <person name="Gehrig L. J."/>
            <person name="Chang H.-W."/>
            <person name="Venkatesh S."/>
        </authorList>
    </citation>
    <scope>NUCLEOTIDE SEQUENCE [LARGE SCALE GENOMIC DNA]</scope>
    <source>
        <strain evidence="1">Ruminococcus_obeum_SSTS_Bg7063</strain>
    </source>
</reference>
<name>A0A564UIE8_9FIRM</name>
<dbReference type="RefSeq" id="WP_144369623.1">
    <property type="nucleotide sequence ID" value="NZ_CABHNB010000043.1"/>
</dbReference>
<dbReference type="Proteomes" id="UP000409147">
    <property type="component" value="Unassembled WGS sequence"/>
</dbReference>
<organism evidence="1 2">
    <name type="scientific">Blautia obeum</name>
    <dbReference type="NCBI Taxonomy" id="40520"/>
    <lineage>
        <taxon>Bacteria</taxon>
        <taxon>Bacillati</taxon>
        <taxon>Bacillota</taxon>
        <taxon>Clostridia</taxon>
        <taxon>Lachnospirales</taxon>
        <taxon>Lachnospiraceae</taxon>
        <taxon>Blautia</taxon>
    </lineage>
</organism>
<evidence type="ECO:0000313" key="2">
    <source>
        <dbReference type="Proteomes" id="UP000409147"/>
    </source>
</evidence>
<proteinExistence type="predicted"/>
<dbReference type="EMBL" id="CABHNB010000043">
    <property type="protein sequence ID" value="VUX19337.1"/>
    <property type="molecule type" value="Genomic_DNA"/>
</dbReference>